<organism evidence="1 2">
    <name type="scientific">Diploptera punctata</name>
    <name type="common">Pacific beetle cockroach</name>
    <dbReference type="NCBI Taxonomy" id="6984"/>
    <lineage>
        <taxon>Eukaryota</taxon>
        <taxon>Metazoa</taxon>
        <taxon>Ecdysozoa</taxon>
        <taxon>Arthropoda</taxon>
        <taxon>Hexapoda</taxon>
        <taxon>Insecta</taxon>
        <taxon>Pterygota</taxon>
        <taxon>Neoptera</taxon>
        <taxon>Polyneoptera</taxon>
        <taxon>Dictyoptera</taxon>
        <taxon>Blattodea</taxon>
        <taxon>Blaberoidea</taxon>
        <taxon>Blaberidae</taxon>
        <taxon>Diplopterinae</taxon>
        <taxon>Diploptera</taxon>
    </lineage>
</organism>
<feature type="non-terminal residue" evidence="1">
    <location>
        <position position="64"/>
    </location>
</feature>
<dbReference type="EMBL" id="JASPKZ010007495">
    <property type="protein sequence ID" value="KAJ9583930.1"/>
    <property type="molecule type" value="Genomic_DNA"/>
</dbReference>
<sequence>TVSCPFQLFSLINSRMDYVIRPFSRNEHDGFLNYKLECSHAVSVYKSEKELDYRKTEEFPNSLA</sequence>
<protein>
    <submittedName>
        <fullName evidence="1">Uncharacterized protein</fullName>
    </submittedName>
</protein>
<reference evidence="1" key="1">
    <citation type="journal article" date="2023" name="IScience">
        <title>Live-bearing cockroach genome reveals convergent evolutionary mechanisms linked to viviparity in insects and beyond.</title>
        <authorList>
            <person name="Fouks B."/>
            <person name="Harrison M.C."/>
            <person name="Mikhailova A.A."/>
            <person name="Marchal E."/>
            <person name="English S."/>
            <person name="Carruthers M."/>
            <person name="Jennings E.C."/>
            <person name="Chiamaka E.L."/>
            <person name="Frigard R.A."/>
            <person name="Pippel M."/>
            <person name="Attardo G.M."/>
            <person name="Benoit J.B."/>
            <person name="Bornberg-Bauer E."/>
            <person name="Tobe S.S."/>
        </authorList>
    </citation>
    <scope>NUCLEOTIDE SEQUENCE</scope>
    <source>
        <strain evidence="1">Stay&amp;Tobe</strain>
    </source>
</reference>
<proteinExistence type="predicted"/>
<dbReference type="Proteomes" id="UP001233999">
    <property type="component" value="Unassembled WGS sequence"/>
</dbReference>
<feature type="non-terminal residue" evidence="1">
    <location>
        <position position="1"/>
    </location>
</feature>
<evidence type="ECO:0000313" key="1">
    <source>
        <dbReference type="EMBL" id="KAJ9583930.1"/>
    </source>
</evidence>
<evidence type="ECO:0000313" key="2">
    <source>
        <dbReference type="Proteomes" id="UP001233999"/>
    </source>
</evidence>
<accession>A0AAD8EB29</accession>
<gene>
    <name evidence="1" type="ORF">L9F63_021728</name>
</gene>
<name>A0AAD8EB29_DIPPU</name>
<dbReference type="AlphaFoldDB" id="A0AAD8EB29"/>
<reference evidence="1" key="2">
    <citation type="submission" date="2023-05" db="EMBL/GenBank/DDBJ databases">
        <authorList>
            <person name="Fouks B."/>
        </authorList>
    </citation>
    <scope>NUCLEOTIDE SEQUENCE</scope>
    <source>
        <strain evidence="1">Stay&amp;Tobe</strain>
        <tissue evidence="1">Testes</tissue>
    </source>
</reference>
<comment type="caution">
    <text evidence="1">The sequence shown here is derived from an EMBL/GenBank/DDBJ whole genome shotgun (WGS) entry which is preliminary data.</text>
</comment>
<keyword evidence="2" id="KW-1185">Reference proteome</keyword>